<dbReference type="InterPro" id="IPR050942">
    <property type="entry name" value="F-box_BR-signaling"/>
</dbReference>
<proteinExistence type="predicted"/>
<gene>
    <name evidence="2" type="ORF">C24_LOCUS2968</name>
</gene>
<evidence type="ECO:0000313" key="2">
    <source>
        <dbReference type="EMBL" id="CAA0255972.1"/>
    </source>
</evidence>
<evidence type="ECO:0000259" key="1">
    <source>
        <dbReference type="Pfam" id="PF03478"/>
    </source>
</evidence>
<dbReference type="PANTHER" id="PTHR44259">
    <property type="entry name" value="OS07G0183000 PROTEIN-RELATED"/>
    <property type="match status" value="1"/>
</dbReference>
<dbReference type="OrthoDB" id="668187at2759"/>
<feature type="domain" description="KIB1-4 beta-propeller" evidence="1">
    <location>
        <begin position="64"/>
        <end position="345"/>
    </location>
</feature>
<reference evidence="2 3" key="1">
    <citation type="submission" date="2019-12" db="EMBL/GenBank/DDBJ databases">
        <authorList>
            <person name="Jiao W.-B."/>
            <person name="Schneeberger K."/>
        </authorList>
    </citation>
    <scope>NUCLEOTIDE SEQUENCE [LARGE SCALE GENOMIC DNA]</scope>
    <source>
        <strain evidence="3">cv. C24</strain>
    </source>
</reference>
<organism evidence="2 3">
    <name type="scientific">Arabidopsis thaliana</name>
    <name type="common">Mouse-ear cress</name>
    <dbReference type="NCBI Taxonomy" id="3702"/>
    <lineage>
        <taxon>Eukaryota</taxon>
        <taxon>Viridiplantae</taxon>
        <taxon>Streptophyta</taxon>
        <taxon>Embryophyta</taxon>
        <taxon>Tracheophyta</taxon>
        <taxon>Spermatophyta</taxon>
        <taxon>Magnoliopsida</taxon>
        <taxon>eudicotyledons</taxon>
        <taxon>Gunneridae</taxon>
        <taxon>Pentapetalae</taxon>
        <taxon>rosids</taxon>
        <taxon>malvids</taxon>
        <taxon>Brassicales</taxon>
        <taxon>Brassicaceae</taxon>
        <taxon>Camelineae</taxon>
        <taxon>Arabidopsis</taxon>
    </lineage>
</organism>
<dbReference type="ExpressionAtlas" id="A0A5S9WD88">
    <property type="expression patterns" value="baseline and differential"/>
</dbReference>
<protein>
    <recommendedName>
        <fullName evidence="1">KIB1-4 beta-propeller domain-containing protein</fullName>
    </recommendedName>
</protein>
<evidence type="ECO:0000313" key="3">
    <source>
        <dbReference type="Proteomes" id="UP000434276"/>
    </source>
</evidence>
<dbReference type="InterPro" id="IPR005174">
    <property type="entry name" value="KIB1-4_b-propeller"/>
</dbReference>
<dbReference type="PANTHER" id="PTHR44259:SF97">
    <property type="entry name" value="DUF295 DOMAIN-CONTAINING PROTEIN"/>
    <property type="match status" value="1"/>
</dbReference>
<accession>A0A5S9WD88</accession>
<sequence>MSRLLSKLSPLIHKRSVRSFSSSTTGPYLQLSLSAKPSSEGVVNIGEIVLYDPAKQELLNLTDKPIPEEIVTAKWIGASKGWAFFLDTQDRCVLITDSLNPWACKSNPKLLTLPPLNPLFSCQTDVIWNVAMSSCPDDDEDWVVGIKSLGDQVSFCRPRRDLRWTKFQTPFDHFPTSNLTYSKRDRKFYLPGPGGHHLLSYDLDFNKADQPEFHELQFRNFPESLKYDSELSELFPSSCRTERFVESPSGDERFLVKWYAKGCLASSSKITYETQRFMVFREEETTEERFMCYTDDIGDLCIFVSKSEAFCVPASSYPGLKPNSIYFVDFGLGIYDLTTRDVSIFRAPKGALNQIVSPYWFPPASS</sequence>
<dbReference type="Proteomes" id="UP000434276">
    <property type="component" value="Unassembled WGS sequence"/>
</dbReference>
<dbReference type="AlphaFoldDB" id="A0A5S9WD88"/>
<name>A0A5S9WD88_ARATH</name>
<dbReference type="Pfam" id="PF03478">
    <property type="entry name" value="Beta-prop_KIB1-4"/>
    <property type="match status" value="1"/>
</dbReference>
<dbReference type="EMBL" id="CACSHJ010000087">
    <property type="protein sequence ID" value="CAA0255972.1"/>
    <property type="molecule type" value="Genomic_DNA"/>
</dbReference>